<dbReference type="InterPro" id="IPR045596">
    <property type="entry name" value="DUF6459"/>
</dbReference>
<evidence type="ECO:0008006" key="3">
    <source>
        <dbReference type="Google" id="ProtNLM"/>
    </source>
</evidence>
<dbReference type="Proteomes" id="UP001526201">
    <property type="component" value="Unassembled WGS sequence"/>
</dbReference>
<protein>
    <recommendedName>
        <fullName evidence="3">Alanine, arginine and proline rich protein</fullName>
    </recommendedName>
</protein>
<proteinExistence type="predicted"/>
<name>A0ABT3CCA0_9MYCO</name>
<evidence type="ECO:0000313" key="2">
    <source>
        <dbReference type="Proteomes" id="UP001526201"/>
    </source>
</evidence>
<reference evidence="1 2" key="1">
    <citation type="journal article" date="2022" name="BMC Genomics">
        <title>Comparative genome analysis of mycobacteria focusing on tRNA and non-coding RNA.</title>
        <authorList>
            <person name="Behra P.R.K."/>
            <person name="Pettersson B.M.F."/>
            <person name="Ramesh M."/>
            <person name="Das S."/>
            <person name="Dasgupta S."/>
            <person name="Kirsebom L.A."/>
        </authorList>
    </citation>
    <scope>NUCLEOTIDE SEQUENCE [LARGE SCALE GENOMIC DNA]</scope>
    <source>
        <strain evidence="1 2">DSM 44078</strain>
    </source>
</reference>
<dbReference type="RefSeq" id="WP_264068037.1">
    <property type="nucleotide sequence ID" value="NZ_JACKTY010000029.1"/>
</dbReference>
<comment type="caution">
    <text evidence="1">The sequence shown here is derived from an EMBL/GenBank/DDBJ whole genome shotgun (WGS) entry which is preliminary data.</text>
</comment>
<sequence length="169" mass="18345">MSVFTSHSRGAIVRPVVDYEPPVVGTGPCAPALAASLHRPTNRARHLGQRTPDVAPPSDRFRHAAAFADAALRSVLEVIDRRRPVAQLRPLLACGLAETVGTFSRAAQVRQAAALLRRVRLQAADNEECAFEVSASYSRGPRTHAIACRVERVTAPRGERWQVVALHMG</sequence>
<organism evidence="1 2">
    <name type="scientific">Mycolicibacterium komossense</name>
    <dbReference type="NCBI Taxonomy" id="1779"/>
    <lineage>
        <taxon>Bacteria</taxon>
        <taxon>Bacillati</taxon>
        <taxon>Actinomycetota</taxon>
        <taxon>Actinomycetes</taxon>
        <taxon>Mycobacteriales</taxon>
        <taxon>Mycobacteriaceae</taxon>
        <taxon>Mycolicibacterium</taxon>
    </lineage>
</organism>
<evidence type="ECO:0000313" key="1">
    <source>
        <dbReference type="EMBL" id="MCV7227115.1"/>
    </source>
</evidence>
<dbReference type="EMBL" id="JACKTY010000029">
    <property type="protein sequence ID" value="MCV7227115.1"/>
    <property type="molecule type" value="Genomic_DNA"/>
</dbReference>
<gene>
    <name evidence="1" type="ORF">H7J73_13855</name>
</gene>
<dbReference type="Pfam" id="PF20060">
    <property type="entry name" value="DUF6459"/>
    <property type="match status" value="1"/>
</dbReference>
<keyword evidence="2" id="KW-1185">Reference proteome</keyword>
<accession>A0ABT3CCA0</accession>